<comment type="caution">
    <text evidence="1">The sequence shown here is derived from an EMBL/GenBank/DDBJ whole genome shotgun (WGS) entry which is preliminary data.</text>
</comment>
<dbReference type="NCBIfam" id="TIGR01603">
    <property type="entry name" value="maj_tail_phi13"/>
    <property type="match status" value="1"/>
</dbReference>
<dbReference type="EMBL" id="JACOON010000004">
    <property type="protein sequence ID" value="MBC5648246.1"/>
    <property type="molecule type" value="Genomic_DNA"/>
</dbReference>
<dbReference type="Proteomes" id="UP000606889">
    <property type="component" value="Unassembled WGS sequence"/>
</dbReference>
<proteinExistence type="predicted"/>
<sequence>MTEMRRPVPKIGVDMLYVAKVVKDDEEGVEYGAPVRLPGLNNIGYDPATLSGTYSADDGTYASNTADGATTVTIKVADLLSEHYALLLGIDQTDKGVLEEGVNDNPPEMAVGWRSQKSDGTYRFVWVLKGKFAKSAETYATKGGEGITYNDKELTFSALNRVSDGKKRRQLDSNDPKLPEGVTLATLSDAAEGWFSDPDFEPAESVQG</sequence>
<name>A0ABR7EFT5_9FIRM</name>
<protein>
    <recommendedName>
        <fullName evidence="3">Phage tail protein</fullName>
    </recommendedName>
</protein>
<dbReference type="RefSeq" id="WP_186857760.1">
    <property type="nucleotide sequence ID" value="NZ_JACOON010000004.1"/>
</dbReference>
<reference evidence="1 2" key="1">
    <citation type="submission" date="2020-08" db="EMBL/GenBank/DDBJ databases">
        <title>Genome public.</title>
        <authorList>
            <person name="Liu C."/>
            <person name="Sun Q."/>
        </authorList>
    </citation>
    <scope>NUCLEOTIDE SEQUENCE [LARGE SCALE GENOMIC DNA]</scope>
    <source>
        <strain evidence="1 2">NSJ-35</strain>
    </source>
</reference>
<evidence type="ECO:0000313" key="2">
    <source>
        <dbReference type="Proteomes" id="UP000606889"/>
    </source>
</evidence>
<dbReference type="InterPro" id="IPR006490">
    <property type="entry name" value="Maj_tail_phi13"/>
</dbReference>
<evidence type="ECO:0000313" key="1">
    <source>
        <dbReference type="EMBL" id="MBC5648246.1"/>
    </source>
</evidence>
<accession>A0ABR7EFT5</accession>
<gene>
    <name evidence="1" type="ORF">H8S18_07850</name>
</gene>
<evidence type="ECO:0008006" key="3">
    <source>
        <dbReference type="Google" id="ProtNLM"/>
    </source>
</evidence>
<organism evidence="1 2">
    <name type="scientific">Christensenella tenuis</name>
    <dbReference type="NCBI Taxonomy" id="2763033"/>
    <lineage>
        <taxon>Bacteria</taxon>
        <taxon>Bacillati</taxon>
        <taxon>Bacillota</taxon>
        <taxon>Clostridia</taxon>
        <taxon>Christensenellales</taxon>
        <taxon>Christensenellaceae</taxon>
        <taxon>Christensenella</taxon>
    </lineage>
</organism>
<keyword evidence="2" id="KW-1185">Reference proteome</keyword>